<proteinExistence type="predicted"/>
<dbReference type="InterPro" id="IPR003140">
    <property type="entry name" value="PLipase/COase/thioEstase"/>
</dbReference>
<sequence>MKSILQLSILLLFISGCTKSPVYQSQSRLYSSIISNGLERNYLLVLPDSYDNNHNFPLVIALHGAGGKASQMEKHYNLTQKANAENYVIVYPEGTQSDGVLGLRYWNAGGCCKDAADNKTDDVKFIQELIEKIISRYHINRKRIYITGMSNGAMMAYRLACELPGKIAAIAPVAGTMYTEGNCPATTPVPILHIHSEKDTRVPYNGGTGVGGIYFPPVEEGIAKWIKINDCKESSRTETQFSNYKTIEWSGCQKPVKIYLTEDGGHSWPGGNPHSRFADPPATSVNANELIWSFFKQHELD</sequence>
<dbReference type="Gene3D" id="3.40.50.1820">
    <property type="entry name" value="alpha/beta hydrolase"/>
    <property type="match status" value="1"/>
</dbReference>
<evidence type="ECO:0000256" key="7">
    <source>
        <dbReference type="ARBA" id="ARBA00023326"/>
    </source>
</evidence>
<dbReference type="InterPro" id="IPR043595">
    <property type="entry name" value="FaeB/C/D"/>
</dbReference>
<keyword evidence="4" id="KW-0732">Signal</keyword>
<dbReference type="PROSITE" id="PS51257">
    <property type="entry name" value="PROKAR_LIPOPROTEIN"/>
    <property type="match status" value="1"/>
</dbReference>
<dbReference type="AlphaFoldDB" id="A0A9E6ZJP1"/>
<feature type="domain" description="Phospholipase/carboxylesterase/thioesterase" evidence="8">
    <location>
        <begin position="57"/>
        <end position="205"/>
    </location>
</feature>
<evidence type="ECO:0000259" key="8">
    <source>
        <dbReference type="Pfam" id="PF02230"/>
    </source>
</evidence>
<keyword evidence="5 9" id="KW-0378">Hydrolase</keyword>
<name>A0A9E6ZJP1_9FLAO</name>
<evidence type="ECO:0000256" key="4">
    <source>
        <dbReference type="ARBA" id="ARBA00022729"/>
    </source>
</evidence>
<keyword evidence="10" id="KW-1185">Reference proteome</keyword>
<dbReference type="KEGG" id="fbm:MQE35_13940"/>
<evidence type="ECO:0000256" key="3">
    <source>
        <dbReference type="ARBA" id="ARBA00022651"/>
    </source>
</evidence>
<reference evidence="9" key="1">
    <citation type="submission" date="2022-03" db="EMBL/GenBank/DDBJ databases">
        <title>Description of Abyssus ytuae gen. nov., sp. nov., a novel member of the family Flavobacteriaceae isolated from the sediment of Mariana Trench.</title>
        <authorList>
            <person name="Zhang J."/>
            <person name="Xu X."/>
        </authorList>
    </citation>
    <scope>NUCLEOTIDE SEQUENCE</scope>
    <source>
        <strain evidence="9">MT3330</strain>
    </source>
</reference>
<evidence type="ECO:0000256" key="6">
    <source>
        <dbReference type="ARBA" id="ARBA00023277"/>
    </source>
</evidence>
<keyword evidence="3" id="KW-0858">Xylan degradation</keyword>
<dbReference type="Proteomes" id="UP000831290">
    <property type="component" value="Chromosome"/>
</dbReference>
<dbReference type="PANTHER" id="PTHR38050:SF2">
    <property type="entry name" value="FERULOYL ESTERASE C-RELATED"/>
    <property type="match status" value="1"/>
</dbReference>
<comment type="subcellular location">
    <subcellularLocation>
        <location evidence="1">Secreted</location>
    </subcellularLocation>
</comment>
<dbReference type="EMBL" id="CP094358">
    <property type="protein sequence ID" value="UOB16832.1"/>
    <property type="molecule type" value="Genomic_DNA"/>
</dbReference>
<dbReference type="RefSeq" id="WP_255842078.1">
    <property type="nucleotide sequence ID" value="NZ_CP094358.1"/>
</dbReference>
<dbReference type="GO" id="GO:0045493">
    <property type="term" value="P:xylan catabolic process"/>
    <property type="evidence" value="ECO:0007669"/>
    <property type="project" value="UniProtKB-KW"/>
</dbReference>
<evidence type="ECO:0000256" key="1">
    <source>
        <dbReference type="ARBA" id="ARBA00004613"/>
    </source>
</evidence>
<evidence type="ECO:0000313" key="10">
    <source>
        <dbReference type="Proteomes" id="UP000831290"/>
    </source>
</evidence>
<gene>
    <name evidence="9" type="ORF">MQE35_13940</name>
</gene>
<evidence type="ECO:0000256" key="2">
    <source>
        <dbReference type="ARBA" id="ARBA00022525"/>
    </source>
</evidence>
<dbReference type="SUPFAM" id="SSF53474">
    <property type="entry name" value="alpha/beta-Hydrolases"/>
    <property type="match status" value="1"/>
</dbReference>
<evidence type="ECO:0000256" key="5">
    <source>
        <dbReference type="ARBA" id="ARBA00022801"/>
    </source>
</evidence>
<accession>A0A9E6ZJP1</accession>
<dbReference type="PANTHER" id="PTHR38050">
    <property type="match status" value="1"/>
</dbReference>
<dbReference type="InterPro" id="IPR029058">
    <property type="entry name" value="AB_hydrolase_fold"/>
</dbReference>
<dbReference type="GO" id="GO:0005576">
    <property type="term" value="C:extracellular region"/>
    <property type="evidence" value="ECO:0007669"/>
    <property type="project" value="UniProtKB-SubCell"/>
</dbReference>
<organism evidence="9 10">
    <name type="scientific">Abyssalbus ytuae</name>
    <dbReference type="NCBI Taxonomy" id="2926907"/>
    <lineage>
        <taxon>Bacteria</taxon>
        <taxon>Pseudomonadati</taxon>
        <taxon>Bacteroidota</taxon>
        <taxon>Flavobacteriia</taxon>
        <taxon>Flavobacteriales</taxon>
        <taxon>Flavobacteriaceae</taxon>
        <taxon>Abyssalbus</taxon>
    </lineage>
</organism>
<keyword evidence="7" id="KW-0624">Polysaccharide degradation</keyword>
<evidence type="ECO:0000313" key="9">
    <source>
        <dbReference type="EMBL" id="UOB16832.1"/>
    </source>
</evidence>
<dbReference type="GO" id="GO:0030600">
    <property type="term" value="F:feruloyl esterase activity"/>
    <property type="evidence" value="ECO:0007669"/>
    <property type="project" value="InterPro"/>
</dbReference>
<keyword evidence="6" id="KW-0119">Carbohydrate metabolism</keyword>
<dbReference type="Pfam" id="PF02230">
    <property type="entry name" value="Abhydrolase_2"/>
    <property type="match status" value="1"/>
</dbReference>
<protein>
    <submittedName>
        <fullName evidence="9">Alpha/beta hydrolase-fold protein</fullName>
    </submittedName>
</protein>
<keyword evidence="2" id="KW-0964">Secreted</keyword>